<dbReference type="SMART" id="SM00849">
    <property type="entry name" value="Lactamase_B"/>
    <property type="match status" value="1"/>
</dbReference>
<dbReference type="RefSeq" id="XP_013313993.1">
    <property type="nucleotide sequence ID" value="XM_013458539.1"/>
</dbReference>
<sequence length="332" mass="36590">MVNSLSNLISSDTESGLEMQCLPLPHTSAHVDLQILDGGSFTANESKVVEGAKDKEHCVPDWAFFVKDHESGRQLLWDYGLSEDKEEFTPFVQQNLFGELRPCSPPKSVAQQIVERNALALDELGTIIFSHAHWDHCRPFWKDFSRATAFFGPGTFEHCQPGHLKDPSAQWDGRIFDVPAGLEKCQELQGPWVPFGPFEHAMDFFGNGSFWVIQAPGHMPGNLIAAARLSTGIWVIMAGDCCHARQIYEGLGDFAVFTLPGGHKACLQADIPAAKDTLKRIKAFEGAYGAKVCLAHDATWMLHGSTDETLISFVSEAVREAFQSALSIGEKQ</sequence>
<keyword evidence="3" id="KW-0378">Hydrolase</keyword>
<dbReference type="InterPro" id="IPR051013">
    <property type="entry name" value="MBL_superfamily_lactonases"/>
</dbReference>
<reference evidence="6 7" key="1">
    <citation type="submission" date="2015-01" db="EMBL/GenBank/DDBJ databases">
        <title>The Genome Sequence of Exophiala xenobiotica CBS118157.</title>
        <authorList>
            <consortium name="The Broad Institute Genomics Platform"/>
            <person name="Cuomo C."/>
            <person name="de Hoog S."/>
            <person name="Gorbushina A."/>
            <person name="Stielow B."/>
            <person name="Teixiera M."/>
            <person name="Abouelleil A."/>
            <person name="Chapman S.B."/>
            <person name="Priest M."/>
            <person name="Young S.K."/>
            <person name="Wortman J."/>
            <person name="Nusbaum C."/>
            <person name="Birren B."/>
        </authorList>
    </citation>
    <scope>NUCLEOTIDE SEQUENCE [LARGE SCALE GENOMIC DNA]</scope>
    <source>
        <strain evidence="6 7">CBS 118157</strain>
    </source>
</reference>
<evidence type="ECO:0000259" key="5">
    <source>
        <dbReference type="SMART" id="SM00849"/>
    </source>
</evidence>
<dbReference type="Proteomes" id="UP000054342">
    <property type="component" value="Unassembled WGS sequence"/>
</dbReference>
<comment type="similarity">
    <text evidence="1">Belongs to the metallo-beta-lactamase superfamily.</text>
</comment>
<protein>
    <recommendedName>
        <fullName evidence="5">Metallo-beta-lactamase domain-containing protein</fullName>
    </recommendedName>
</protein>
<dbReference type="GO" id="GO:0046872">
    <property type="term" value="F:metal ion binding"/>
    <property type="evidence" value="ECO:0007669"/>
    <property type="project" value="UniProtKB-KW"/>
</dbReference>
<keyword evidence="4" id="KW-0862">Zinc</keyword>
<dbReference type="InterPro" id="IPR036866">
    <property type="entry name" value="RibonucZ/Hydroxyglut_hydro"/>
</dbReference>
<dbReference type="AlphaFoldDB" id="A0A0D2F091"/>
<dbReference type="SUPFAM" id="SSF56281">
    <property type="entry name" value="Metallo-hydrolase/oxidoreductase"/>
    <property type="match status" value="1"/>
</dbReference>
<dbReference type="GO" id="GO:0016787">
    <property type="term" value="F:hydrolase activity"/>
    <property type="evidence" value="ECO:0007669"/>
    <property type="project" value="UniProtKB-KW"/>
</dbReference>
<dbReference type="GeneID" id="25330892"/>
<evidence type="ECO:0000313" key="6">
    <source>
        <dbReference type="EMBL" id="KIW53409.1"/>
    </source>
</evidence>
<dbReference type="PANTHER" id="PTHR42978:SF4">
    <property type="entry name" value="METALLO-BETA-LACTAMASE DOMAIN-CONTAINING PROTEIN"/>
    <property type="match status" value="1"/>
</dbReference>
<evidence type="ECO:0000256" key="2">
    <source>
        <dbReference type="ARBA" id="ARBA00022723"/>
    </source>
</evidence>
<dbReference type="HOGENOM" id="CLU_030571_1_1_1"/>
<dbReference type="OrthoDB" id="10250730at2759"/>
<dbReference type="InterPro" id="IPR001279">
    <property type="entry name" value="Metallo-B-lactamas"/>
</dbReference>
<keyword evidence="7" id="KW-1185">Reference proteome</keyword>
<organism evidence="6 7">
    <name type="scientific">Exophiala xenobiotica</name>
    <dbReference type="NCBI Taxonomy" id="348802"/>
    <lineage>
        <taxon>Eukaryota</taxon>
        <taxon>Fungi</taxon>
        <taxon>Dikarya</taxon>
        <taxon>Ascomycota</taxon>
        <taxon>Pezizomycotina</taxon>
        <taxon>Eurotiomycetes</taxon>
        <taxon>Chaetothyriomycetidae</taxon>
        <taxon>Chaetothyriales</taxon>
        <taxon>Herpotrichiellaceae</taxon>
        <taxon>Exophiala</taxon>
    </lineage>
</organism>
<gene>
    <name evidence="6" type="ORF">PV05_08984</name>
</gene>
<feature type="domain" description="Metallo-beta-lactamase" evidence="5">
    <location>
        <begin position="60"/>
        <end position="296"/>
    </location>
</feature>
<dbReference type="PANTHER" id="PTHR42978">
    <property type="entry name" value="QUORUM-QUENCHING LACTONASE YTNP-RELATED-RELATED"/>
    <property type="match status" value="1"/>
</dbReference>
<dbReference type="CDD" id="cd07730">
    <property type="entry name" value="metallo-hydrolase-like_MBL-fold"/>
    <property type="match status" value="1"/>
</dbReference>
<dbReference type="STRING" id="348802.A0A0D2F091"/>
<accession>A0A0D2F091</accession>
<dbReference type="Gene3D" id="3.60.15.10">
    <property type="entry name" value="Ribonuclease Z/Hydroxyacylglutathione hydrolase-like"/>
    <property type="match status" value="1"/>
</dbReference>
<keyword evidence="2" id="KW-0479">Metal-binding</keyword>
<evidence type="ECO:0000256" key="1">
    <source>
        <dbReference type="ARBA" id="ARBA00007749"/>
    </source>
</evidence>
<proteinExistence type="inferred from homology"/>
<evidence type="ECO:0000256" key="3">
    <source>
        <dbReference type="ARBA" id="ARBA00022801"/>
    </source>
</evidence>
<name>A0A0D2F091_9EURO</name>
<evidence type="ECO:0000256" key="4">
    <source>
        <dbReference type="ARBA" id="ARBA00022833"/>
    </source>
</evidence>
<dbReference type="EMBL" id="KN847321">
    <property type="protein sequence ID" value="KIW53409.1"/>
    <property type="molecule type" value="Genomic_DNA"/>
</dbReference>
<evidence type="ECO:0000313" key="7">
    <source>
        <dbReference type="Proteomes" id="UP000054342"/>
    </source>
</evidence>